<proteinExistence type="predicted"/>
<dbReference type="EMBL" id="AP027731">
    <property type="protein sequence ID" value="BDZ44105.1"/>
    <property type="molecule type" value="Genomic_DNA"/>
</dbReference>
<dbReference type="Pfam" id="PF01968">
    <property type="entry name" value="Hydantoinase_A"/>
    <property type="match status" value="1"/>
</dbReference>
<dbReference type="InterPro" id="IPR045079">
    <property type="entry name" value="Oxoprolinase-like"/>
</dbReference>
<dbReference type="Proteomes" id="UP001321498">
    <property type="component" value="Chromosome"/>
</dbReference>
<evidence type="ECO:0000313" key="3">
    <source>
        <dbReference type="Proteomes" id="UP001321498"/>
    </source>
</evidence>
<dbReference type="InterPro" id="IPR002821">
    <property type="entry name" value="Hydantoinase_A"/>
</dbReference>
<evidence type="ECO:0000259" key="1">
    <source>
        <dbReference type="Pfam" id="PF01968"/>
    </source>
</evidence>
<sequence>MSTPAAANGILQIAAASMATAVRAVTTERGLDPRDFAMFAYGGNGPVHASLIARELGITRVVIPVLPSVFSAVGMLLADLRHDIVQTQIQRLSELDDSFGERIEVLKAECTAALREEACPRGRRVTSSPSTCDTSDRSTC</sequence>
<protein>
    <recommendedName>
        <fullName evidence="1">Hydantoinase A/oxoprolinase domain-containing protein</fullName>
    </recommendedName>
</protein>
<dbReference type="PANTHER" id="PTHR11365:SF23">
    <property type="entry name" value="HYPOTHETICAL 5-OXOPROLINASE (EUROFUNG)-RELATED"/>
    <property type="match status" value="1"/>
</dbReference>
<evidence type="ECO:0000313" key="2">
    <source>
        <dbReference type="EMBL" id="BDZ44105.1"/>
    </source>
</evidence>
<dbReference type="PANTHER" id="PTHR11365">
    <property type="entry name" value="5-OXOPROLINASE RELATED"/>
    <property type="match status" value="1"/>
</dbReference>
<keyword evidence="3" id="KW-1185">Reference proteome</keyword>
<accession>A0ABM8G7K0</accession>
<gene>
    <name evidence="2" type="ORF">GCM10025866_00140</name>
</gene>
<organism evidence="2 3">
    <name type="scientific">Naasia aerilata</name>
    <dbReference type="NCBI Taxonomy" id="1162966"/>
    <lineage>
        <taxon>Bacteria</taxon>
        <taxon>Bacillati</taxon>
        <taxon>Actinomycetota</taxon>
        <taxon>Actinomycetes</taxon>
        <taxon>Micrococcales</taxon>
        <taxon>Microbacteriaceae</taxon>
        <taxon>Naasia</taxon>
    </lineage>
</organism>
<name>A0ABM8G7K0_9MICO</name>
<reference evidence="3" key="1">
    <citation type="journal article" date="2019" name="Int. J. Syst. Evol. Microbiol.">
        <title>The Global Catalogue of Microorganisms (GCM) 10K type strain sequencing project: providing services to taxonomists for standard genome sequencing and annotation.</title>
        <authorList>
            <consortium name="The Broad Institute Genomics Platform"/>
            <consortium name="The Broad Institute Genome Sequencing Center for Infectious Disease"/>
            <person name="Wu L."/>
            <person name="Ma J."/>
        </authorList>
    </citation>
    <scope>NUCLEOTIDE SEQUENCE [LARGE SCALE GENOMIC DNA]</scope>
    <source>
        <strain evidence="3">NBRC 108725</strain>
    </source>
</reference>
<feature type="domain" description="Hydantoinase A/oxoprolinase" evidence="1">
    <location>
        <begin position="6"/>
        <end position="83"/>
    </location>
</feature>